<proteinExistence type="predicted"/>
<protein>
    <recommendedName>
        <fullName evidence="1">GED domain-containing protein</fullName>
    </recommendedName>
</protein>
<dbReference type="STRING" id="1460663.A0A177BV74"/>
<dbReference type="AlphaFoldDB" id="A0A177BV74"/>
<evidence type="ECO:0000259" key="1">
    <source>
        <dbReference type="PROSITE" id="PS51388"/>
    </source>
</evidence>
<dbReference type="OrthoDB" id="415706at2759"/>
<evidence type="ECO:0000313" key="2">
    <source>
        <dbReference type="EMBL" id="OAF98870.1"/>
    </source>
</evidence>
<name>A0A177BV74_9PLEO</name>
<dbReference type="InParanoid" id="A0A177BV74"/>
<organism evidence="2 3">
    <name type="scientific">Paraphaeosphaeria sporulosa</name>
    <dbReference type="NCBI Taxonomy" id="1460663"/>
    <lineage>
        <taxon>Eukaryota</taxon>
        <taxon>Fungi</taxon>
        <taxon>Dikarya</taxon>
        <taxon>Ascomycota</taxon>
        <taxon>Pezizomycotina</taxon>
        <taxon>Dothideomycetes</taxon>
        <taxon>Pleosporomycetidae</taxon>
        <taxon>Pleosporales</taxon>
        <taxon>Massarineae</taxon>
        <taxon>Didymosphaeriaceae</taxon>
        <taxon>Paraphaeosphaeria</taxon>
    </lineage>
</organism>
<keyword evidence="3" id="KW-1185">Reference proteome</keyword>
<dbReference type="InterPro" id="IPR020850">
    <property type="entry name" value="GED_dom"/>
</dbReference>
<reference evidence="2 3" key="1">
    <citation type="submission" date="2016-05" db="EMBL/GenBank/DDBJ databases">
        <title>Comparative analysis of secretome profiles of manganese(II)-oxidizing ascomycete fungi.</title>
        <authorList>
            <consortium name="DOE Joint Genome Institute"/>
            <person name="Zeiner C.A."/>
            <person name="Purvine S.O."/>
            <person name="Zink E.M."/>
            <person name="Wu S."/>
            <person name="Pasa-Tolic L."/>
            <person name="Chaput D.L."/>
            <person name="Haridas S."/>
            <person name="Grigoriev I.V."/>
            <person name="Santelli C.M."/>
            <person name="Hansel C.M."/>
        </authorList>
    </citation>
    <scope>NUCLEOTIDE SEQUENCE [LARGE SCALE GENOMIC DNA]</scope>
    <source>
        <strain evidence="2 3">AP3s5-JAC2a</strain>
    </source>
</reference>
<dbReference type="PROSITE" id="PS51388">
    <property type="entry name" value="GED"/>
    <property type="match status" value="1"/>
</dbReference>
<feature type="domain" description="GED" evidence="1">
    <location>
        <begin position="174"/>
        <end position="198"/>
    </location>
</feature>
<gene>
    <name evidence="2" type="ORF">CC84DRAFT_427957</name>
</gene>
<accession>A0A177BV74</accession>
<evidence type="ECO:0000313" key="3">
    <source>
        <dbReference type="Proteomes" id="UP000077069"/>
    </source>
</evidence>
<dbReference type="EMBL" id="KV441564">
    <property type="protein sequence ID" value="OAF98870.1"/>
    <property type="molecule type" value="Genomic_DNA"/>
</dbReference>
<dbReference type="RefSeq" id="XP_018029236.1">
    <property type="nucleotide sequence ID" value="XM_018186193.1"/>
</dbReference>
<sequence>MQGDIDKEFAHSGSNKGDISKWIRNLYHESRGAELPGTINPRVLENMFRQQSEPWRNIATVYIERIGTAIQRFNEAIFAEKISDDELRMKLMAKLSHRHGQTLDKASQQLIIILNDKRGGILQTVNHYFTNTLSAIRKERVLARLEDAGVKDGFAVDLTHILKSIHLSNEDQAINDIHNTLKAYYKVALKRFTDNVVL</sequence>
<dbReference type="Proteomes" id="UP000077069">
    <property type="component" value="Unassembled WGS sequence"/>
</dbReference>
<dbReference type="Gene3D" id="1.20.120.1240">
    <property type="entry name" value="Dynamin, middle domain"/>
    <property type="match status" value="1"/>
</dbReference>
<dbReference type="GeneID" id="28769679"/>